<feature type="binding site" evidence="2">
    <location>
        <position position="45"/>
    </location>
    <ligand>
        <name>CoA</name>
        <dbReference type="ChEBI" id="CHEBI:57287"/>
    </ligand>
</feature>
<feature type="domain" description="4'-phosphopantetheinyl transferase N-terminal" evidence="5">
    <location>
        <begin position="25"/>
        <end position="92"/>
    </location>
</feature>
<dbReference type="PRINTS" id="PR01399">
    <property type="entry name" value="ENTSNTHTASED"/>
</dbReference>
<dbReference type="OrthoDB" id="8210607at2"/>
<dbReference type="GO" id="GO:0009366">
    <property type="term" value="C:enterobactin synthetase complex"/>
    <property type="evidence" value="ECO:0007669"/>
    <property type="project" value="InterPro"/>
</dbReference>
<dbReference type="Proteomes" id="UP000000851">
    <property type="component" value="Chromosome"/>
</dbReference>
<feature type="binding site" evidence="2">
    <location>
        <begin position="81"/>
        <end position="82"/>
    </location>
    <ligand>
        <name>CoA</name>
        <dbReference type="ChEBI" id="CHEBI:57287"/>
    </ligand>
</feature>
<dbReference type="STRING" id="479433.Caci_3410"/>
<feature type="binding site" evidence="2">
    <location>
        <position position="37"/>
    </location>
    <ligand>
        <name>CoA</name>
        <dbReference type="ChEBI" id="CHEBI:57287"/>
    </ligand>
</feature>
<feature type="binding site" evidence="2">
    <location>
        <position position="103"/>
    </location>
    <ligand>
        <name>CoA</name>
        <dbReference type="ChEBI" id="CHEBI:57287"/>
    </ligand>
</feature>
<protein>
    <submittedName>
        <fullName evidence="6">4'-phosphopantetheinyl transferase</fullName>
    </submittedName>
</protein>
<evidence type="ECO:0000256" key="3">
    <source>
        <dbReference type="PIRSR" id="PIRSR603542-2"/>
    </source>
</evidence>
<dbReference type="GO" id="GO:0005886">
    <property type="term" value="C:plasma membrane"/>
    <property type="evidence" value="ECO:0007669"/>
    <property type="project" value="TreeGrafter"/>
</dbReference>
<dbReference type="KEGG" id="cai:Caci_3410"/>
<dbReference type="GO" id="GO:0008897">
    <property type="term" value="F:holo-[acyl-carrier-protein] synthase activity"/>
    <property type="evidence" value="ECO:0007669"/>
    <property type="project" value="InterPro"/>
</dbReference>
<name>C7Q8Z6_CATAD</name>
<proteinExistence type="predicted"/>
<dbReference type="eggNOG" id="COG2977">
    <property type="taxonomic scope" value="Bacteria"/>
</dbReference>
<feature type="domain" description="4'-phosphopantetheinyl transferase" evidence="4">
    <location>
        <begin position="99"/>
        <end position="173"/>
    </location>
</feature>
<gene>
    <name evidence="6" type="ordered locus">Caci_3410</name>
</gene>
<feature type="binding site" evidence="3">
    <location>
        <position position="105"/>
    </location>
    <ligand>
        <name>Mg(2+)</name>
        <dbReference type="ChEBI" id="CHEBI:18420"/>
    </ligand>
</feature>
<dbReference type="HOGENOM" id="CLU_075076_0_0_11"/>
<sequence length="216" mass="23685">MIEGILPSSVASVERRTDIDDLFPEEAELVARAVDKRRREFATARWCARKALADLGHPAVPILRGPKNEPLWPEGVVGALTHCDGYRAAAVARAAAVTSLGIDAEPHEELPPGTLKMIARPEEIPMLAALASQHPETHWDKVLFSAKESVYKVWFPLARRWLDFQDATLRFDPPAQTFDVELHQPGLVVGGEPLMRLSGRYAVGEGLVVTAVVIEG</sequence>
<dbReference type="GO" id="GO:0009239">
    <property type="term" value="P:enterobactin biosynthetic process"/>
    <property type="evidence" value="ECO:0007669"/>
    <property type="project" value="InterPro"/>
</dbReference>
<feature type="binding site" evidence="3">
    <location>
        <position position="104"/>
    </location>
    <ligand>
        <name>Mg(2+)</name>
        <dbReference type="ChEBI" id="CHEBI:18420"/>
    </ligand>
</feature>
<feature type="binding site" evidence="2">
    <location>
        <position position="162"/>
    </location>
    <ligand>
        <name>CoA</name>
        <dbReference type="ChEBI" id="CHEBI:57287"/>
    </ligand>
</feature>
<evidence type="ECO:0000313" key="7">
    <source>
        <dbReference type="Proteomes" id="UP000000851"/>
    </source>
</evidence>
<dbReference type="InterPro" id="IPR041354">
    <property type="entry name" value="4PPT_N"/>
</dbReference>
<dbReference type="EMBL" id="CP001700">
    <property type="protein sequence ID" value="ACU72316.1"/>
    <property type="molecule type" value="Genomic_DNA"/>
</dbReference>
<dbReference type="InterPro" id="IPR037143">
    <property type="entry name" value="4-PPantetheinyl_Trfase_dom_sf"/>
</dbReference>
<reference evidence="6 7" key="1">
    <citation type="journal article" date="2009" name="Stand. Genomic Sci.">
        <title>Complete genome sequence of Catenulispora acidiphila type strain (ID 139908).</title>
        <authorList>
            <person name="Copeland A."/>
            <person name="Lapidus A."/>
            <person name="Glavina Del Rio T."/>
            <person name="Nolan M."/>
            <person name="Lucas S."/>
            <person name="Chen F."/>
            <person name="Tice H."/>
            <person name="Cheng J.F."/>
            <person name="Bruce D."/>
            <person name="Goodwin L."/>
            <person name="Pitluck S."/>
            <person name="Mikhailova N."/>
            <person name="Pati A."/>
            <person name="Ivanova N."/>
            <person name="Mavromatis K."/>
            <person name="Chen A."/>
            <person name="Palaniappan K."/>
            <person name="Chain P."/>
            <person name="Land M."/>
            <person name="Hauser L."/>
            <person name="Chang Y.J."/>
            <person name="Jeffries C.D."/>
            <person name="Chertkov O."/>
            <person name="Brettin T."/>
            <person name="Detter J.C."/>
            <person name="Han C."/>
            <person name="Ali Z."/>
            <person name="Tindall B.J."/>
            <person name="Goker M."/>
            <person name="Bristow J."/>
            <person name="Eisen J.A."/>
            <person name="Markowitz V."/>
            <person name="Hugenholtz P."/>
            <person name="Kyrpides N.C."/>
            <person name="Klenk H.P."/>
        </authorList>
    </citation>
    <scope>NUCLEOTIDE SEQUENCE [LARGE SCALE GENOMIC DNA]</scope>
    <source>
        <strain evidence="7">DSM 44928 / JCM 14897 / NBRC 102108 / NRRL B-24433 / ID139908</strain>
    </source>
</reference>
<keyword evidence="3" id="KW-0460">Magnesium</keyword>
<feature type="binding site" evidence="3">
    <location>
        <position position="103"/>
    </location>
    <ligand>
        <name>Mg(2+)</name>
        <dbReference type="ChEBI" id="CHEBI:18420"/>
    </ligand>
</feature>
<comment type="cofactor">
    <cofactor evidence="3">
        <name>Mg(2+)</name>
        <dbReference type="ChEBI" id="CHEBI:18420"/>
    </cofactor>
</comment>
<dbReference type="RefSeq" id="WP_012787609.1">
    <property type="nucleotide sequence ID" value="NC_013131.1"/>
</dbReference>
<dbReference type="PANTHER" id="PTHR38096">
    <property type="entry name" value="ENTEROBACTIN SYNTHASE COMPONENT D"/>
    <property type="match status" value="1"/>
</dbReference>
<dbReference type="PANTHER" id="PTHR38096:SF1">
    <property type="entry name" value="ENTEROBACTIN SYNTHASE COMPONENT D"/>
    <property type="match status" value="1"/>
</dbReference>
<evidence type="ECO:0000256" key="2">
    <source>
        <dbReference type="PIRSR" id="PIRSR603542-1"/>
    </source>
</evidence>
<dbReference type="InParanoid" id="C7Q8Z6"/>
<organism evidence="6 7">
    <name type="scientific">Catenulispora acidiphila (strain DSM 44928 / JCM 14897 / NBRC 102108 / NRRL B-24433 / ID139908)</name>
    <dbReference type="NCBI Taxonomy" id="479433"/>
    <lineage>
        <taxon>Bacteria</taxon>
        <taxon>Bacillati</taxon>
        <taxon>Actinomycetota</taxon>
        <taxon>Actinomycetes</taxon>
        <taxon>Catenulisporales</taxon>
        <taxon>Catenulisporaceae</taxon>
        <taxon>Catenulispora</taxon>
    </lineage>
</organism>
<keyword evidence="7" id="KW-1185">Reference proteome</keyword>
<keyword evidence="1 6" id="KW-0808">Transferase</keyword>
<feature type="binding site" evidence="2">
    <location>
        <position position="148"/>
    </location>
    <ligand>
        <name>CoA</name>
        <dbReference type="ChEBI" id="CHEBI:57287"/>
    </ligand>
</feature>
<dbReference type="GO" id="GO:0000287">
    <property type="term" value="F:magnesium ion binding"/>
    <property type="evidence" value="ECO:0007669"/>
    <property type="project" value="InterPro"/>
</dbReference>
<evidence type="ECO:0000256" key="1">
    <source>
        <dbReference type="ARBA" id="ARBA00022679"/>
    </source>
</evidence>
<dbReference type="Pfam" id="PF01648">
    <property type="entry name" value="ACPS"/>
    <property type="match status" value="1"/>
</dbReference>
<dbReference type="Gene3D" id="3.90.470.20">
    <property type="entry name" value="4'-phosphopantetheinyl transferase domain"/>
    <property type="match status" value="1"/>
</dbReference>
<dbReference type="AlphaFoldDB" id="C7Q8Z6"/>
<evidence type="ECO:0000313" key="6">
    <source>
        <dbReference type="EMBL" id="ACU72316.1"/>
    </source>
</evidence>
<dbReference type="SUPFAM" id="SSF56214">
    <property type="entry name" value="4'-phosphopantetheinyl transferase"/>
    <property type="match status" value="1"/>
</dbReference>
<accession>C7Q8Z6</accession>
<keyword evidence="3" id="KW-0479">Metal-binding</keyword>
<evidence type="ECO:0000259" key="4">
    <source>
        <dbReference type="Pfam" id="PF01648"/>
    </source>
</evidence>
<feature type="binding site" evidence="2">
    <location>
        <position position="152"/>
    </location>
    <ligand>
        <name>CoA</name>
        <dbReference type="ChEBI" id="CHEBI:57287"/>
    </ligand>
</feature>
<dbReference type="Pfam" id="PF17837">
    <property type="entry name" value="4PPT_N"/>
    <property type="match status" value="1"/>
</dbReference>
<evidence type="ECO:0000259" key="5">
    <source>
        <dbReference type="Pfam" id="PF17837"/>
    </source>
</evidence>
<dbReference type="InterPro" id="IPR008278">
    <property type="entry name" value="4-PPantetheinyl_Trfase_dom"/>
</dbReference>
<dbReference type="InterPro" id="IPR003542">
    <property type="entry name" value="Enbac_synth_compD-like"/>
</dbReference>